<keyword evidence="2" id="KW-1185">Reference proteome</keyword>
<protein>
    <submittedName>
        <fullName evidence="1">Exopolysaccharide biosynthesis protein YbjH</fullName>
    </submittedName>
</protein>
<dbReference type="Proteomes" id="UP000236742">
    <property type="component" value="Unassembled WGS sequence"/>
</dbReference>
<proteinExistence type="predicted"/>
<evidence type="ECO:0000313" key="1">
    <source>
        <dbReference type="EMBL" id="SEG24562.1"/>
    </source>
</evidence>
<sequence length="705" mass="78159">MAGFSRRIFYGAGAIGALVASSVPPSAQNLSTYGTPGLIDMPTAETMPDGQLAGTVSVFENTQRYTTTFQILPRLSGSFRYSIIGGDGSQKTYDRSFDVHYQFLTETARRPAMAIGLRDIMGTGIYSSEYVVATKTVADRLHLTAGMGWGRLGSRGGFTNPLSIFGNGFKTRPGRGATGGSRGGKLTTDAWFRGDAALFAGLRYDVNDRWSVMAEYSSDAYSEESAKYGFTPDIPFNFGVSYRFRNGLTANGYYMYGQSLGFQLSYALNPKHPQAPGGVGPAAPALKPVSQVAAASWNQATEVAQRHENARDVLRAELDREGIRMVGYDVYGDTATVEIENRRYDASAQAVGRTARAMANTLDPSVKTFRVVLTKQGVPVSRITTRRADLYKLEHEVDGSWRSFARAGIADAVVGVRGEPLPHAWPHFAYRFGPYLTFSFFDPDDPLRYEVGAQFRGDYMIRPGLAISTDLRLPLFGTMDKVTRVSNSVLPHVRSDWAKYARESTFRINRLTTDYYWRPGKDLYAKVSAGYLEEMFGGVAGELLWYPQGSKLALGGEIAYARQRDYDMLLGFRDYDVVTGHASIYYDLPAGFRAQVDAGRYLAGDWGATFALDREFNNGFKVGAFFTRTNVSAAEFGEGSFDKGIRFEIPLSWFTREPTRETFGQTIRPLMRDGGARLNLANRLYDYTRDANGTQLANRWGRFFR</sequence>
<organism evidence="1 2">
    <name type="scientific">Jhaorihella thermophila</name>
    <dbReference type="NCBI Taxonomy" id="488547"/>
    <lineage>
        <taxon>Bacteria</taxon>
        <taxon>Pseudomonadati</taxon>
        <taxon>Pseudomonadota</taxon>
        <taxon>Alphaproteobacteria</taxon>
        <taxon>Rhodobacterales</taxon>
        <taxon>Paracoccaceae</taxon>
        <taxon>Jhaorihella</taxon>
    </lineage>
</organism>
<name>A0A1H5YLP3_9RHOB</name>
<dbReference type="InterPro" id="IPR010344">
    <property type="entry name" value="YbjH"/>
</dbReference>
<reference evidence="2" key="1">
    <citation type="submission" date="2016-10" db="EMBL/GenBank/DDBJ databases">
        <authorList>
            <person name="Varghese N."/>
            <person name="Submissions S."/>
        </authorList>
    </citation>
    <scope>NUCLEOTIDE SEQUENCE [LARGE SCALE GENOMIC DNA]</scope>
    <source>
        <strain evidence="2">DSM 23413</strain>
    </source>
</reference>
<dbReference type="EMBL" id="FNVD01000020">
    <property type="protein sequence ID" value="SEG24562.1"/>
    <property type="molecule type" value="Genomic_DNA"/>
</dbReference>
<dbReference type="Pfam" id="PF06082">
    <property type="entry name" value="YjbH"/>
    <property type="match status" value="1"/>
</dbReference>
<dbReference type="AlphaFoldDB" id="A0A1H5YLP3"/>
<gene>
    <name evidence="1" type="ORF">SAMN05421751_1203</name>
</gene>
<accession>A0A1H5YLP3</accession>
<evidence type="ECO:0000313" key="2">
    <source>
        <dbReference type="Proteomes" id="UP000236742"/>
    </source>
</evidence>